<evidence type="ECO:0000259" key="1">
    <source>
        <dbReference type="SMART" id="SM00382"/>
    </source>
</evidence>
<dbReference type="SUPFAM" id="SSF52540">
    <property type="entry name" value="P-loop containing nucleoside triphosphate hydrolases"/>
    <property type="match status" value="1"/>
</dbReference>
<gene>
    <name evidence="2" type="primary">gspA</name>
    <name evidence="2" type="ORF">GCM10007907_15310</name>
</gene>
<proteinExistence type="predicted"/>
<dbReference type="PANTHER" id="PTHR35894">
    <property type="entry name" value="GENERAL SECRETION PATHWAY PROTEIN A-RELATED"/>
    <property type="match status" value="1"/>
</dbReference>
<name>A0ABQ5YCQ4_9NEIS</name>
<dbReference type="InterPro" id="IPR052026">
    <property type="entry name" value="ExeA_AAA_ATPase_DNA-bind"/>
</dbReference>
<dbReference type="Gene3D" id="3.40.50.300">
    <property type="entry name" value="P-loop containing nucleotide triphosphate hydrolases"/>
    <property type="match status" value="1"/>
</dbReference>
<dbReference type="PANTHER" id="PTHR35894:SF1">
    <property type="entry name" value="PHOSPHORIBULOKINASE _ URIDINE KINASE FAMILY"/>
    <property type="match status" value="1"/>
</dbReference>
<dbReference type="RefSeq" id="WP_284195876.1">
    <property type="nucleotide sequence ID" value="NZ_BSOG01000002.1"/>
</dbReference>
<dbReference type="InterPro" id="IPR002477">
    <property type="entry name" value="Peptidoglycan-bd-like"/>
</dbReference>
<dbReference type="InterPro" id="IPR036365">
    <property type="entry name" value="PGBD-like_sf"/>
</dbReference>
<protein>
    <submittedName>
        <fullName evidence="2">ATPase AAA</fullName>
    </submittedName>
</protein>
<dbReference type="SMART" id="SM00382">
    <property type="entry name" value="AAA"/>
    <property type="match status" value="1"/>
</dbReference>
<dbReference type="InterPro" id="IPR036366">
    <property type="entry name" value="PGBDSf"/>
</dbReference>
<sequence length="551" mass="59520">MALSRMYLRHFALNEAPFSIAPDPRYLYMSQRHQEALAHLLYGLSGDGGFVVLSGEVGAGKTTVCRCLLEQIPASCDMAYVFNPKLTAEELLATLCSEFGIVPPAPDHSIKALVDALNSFLLAGHAQGRHAVVIIDEAQNLSAEVLEQMRLLTNLETNERKLLQIILVGQPELDEMLARPSLRQLAQRVVARYHLAALSRAEVAAYVRHRLQVAGCNRPLFADSLMATLYRLSGGVPRLVNLLCDRALLGAYTEGKQTVSRRILVRAASEVLPLAHKRAGPRWWPWVGVATLGLAGLGLKLLFTAQQAALPARPVPAPVPVAAPAAAPVSKKAPLVVATPPVAKPSSPTTRVLPDLSWPDEAARPQALDTAFAGLYQAWGLDYDPTERCPKVAALRCRNARGGLEELRQFDRPAVLYLVDATEREVPALLQSLDAQSVGLLIAGQPQRISPAELARYWSGRYTLLWRAPDAPPGAVRLGDGGTLVAWLAKQLDALEHRSGTPPVFDEALRARVKQFQLAQGLAPDGQVGAQTLVRLSLVGDVAAPSLSGRN</sequence>
<comment type="caution">
    <text evidence="2">The sequence shown here is derived from an EMBL/GenBank/DDBJ whole genome shotgun (WGS) entry which is preliminary data.</text>
</comment>
<dbReference type="InterPro" id="IPR003593">
    <property type="entry name" value="AAA+_ATPase"/>
</dbReference>
<feature type="domain" description="AAA+ ATPase" evidence="1">
    <location>
        <begin position="47"/>
        <end position="192"/>
    </location>
</feature>
<dbReference type="Proteomes" id="UP001156706">
    <property type="component" value="Unassembled WGS sequence"/>
</dbReference>
<evidence type="ECO:0000313" key="3">
    <source>
        <dbReference type="Proteomes" id="UP001156706"/>
    </source>
</evidence>
<dbReference type="CDD" id="cd00009">
    <property type="entry name" value="AAA"/>
    <property type="match status" value="1"/>
</dbReference>
<dbReference type="Pfam" id="PF13401">
    <property type="entry name" value="AAA_22"/>
    <property type="match status" value="1"/>
</dbReference>
<dbReference type="Gene3D" id="3.90.70.10">
    <property type="entry name" value="Cysteine proteinases"/>
    <property type="match status" value="1"/>
</dbReference>
<organism evidence="2 3">
    <name type="scientific">Chitinimonas prasina</name>
    <dbReference type="NCBI Taxonomy" id="1434937"/>
    <lineage>
        <taxon>Bacteria</taxon>
        <taxon>Pseudomonadati</taxon>
        <taxon>Pseudomonadota</taxon>
        <taxon>Betaproteobacteria</taxon>
        <taxon>Neisseriales</taxon>
        <taxon>Chitinibacteraceae</taxon>
        <taxon>Chitinimonas</taxon>
    </lineage>
</organism>
<keyword evidence="3" id="KW-1185">Reference proteome</keyword>
<accession>A0ABQ5YCQ4</accession>
<dbReference type="InterPro" id="IPR049945">
    <property type="entry name" value="AAA_22"/>
</dbReference>
<reference evidence="3" key="1">
    <citation type="journal article" date="2019" name="Int. J. Syst. Evol. Microbiol.">
        <title>The Global Catalogue of Microorganisms (GCM) 10K type strain sequencing project: providing services to taxonomists for standard genome sequencing and annotation.</title>
        <authorList>
            <consortium name="The Broad Institute Genomics Platform"/>
            <consortium name="The Broad Institute Genome Sequencing Center for Infectious Disease"/>
            <person name="Wu L."/>
            <person name="Ma J."/>
        </authorList>
    </citation>
    <scope>NUCLEOTIDE SEQUENCE [LARGE SCALE GENOMIC DNA]</scope>
    <source>
        <strain evidence="3">NBRC 110044</strain>
    </source>
</reference>
<dbReference type="Gene3D" id="1.10.101.10">
    <property type="entry name" value="PGBD-like superfamily/PGBD"/>
    <property type="match status" value="1"/>
</dbReference>
<dbReference type="EMBL" id="BSOG01000002">
    <property type="protein sequence ID" value="GLR12741.1"/>
    <property type="molecule type" value="Genomic_DNA"/>
</dbReference>
<dbReference type="InterPro" id="IPR027417">
    <property type="entry name" value="P-loop_NTPase"/>
</dbReference>
<evidence type="ECO:0000313" key="2">
    <source>
        <dbReference type="EMBL" id="GLR12741.1"/>
    </source>
</evidence>
<dbReference type="Pfam" id="PF01471">
    <property type="entry name" value="PG_binding_1"/>
    <property type="match status" value="1"/>
</dbReference>
<dbReference type="SUPFAM" id="SSF47090">
    <property type="entry name" value="PGBD-like"/>
    <property type="match status" value="1"/>
</dbReference>